<name>A0A9P6XI63_RHIOR</name>
<feature type="domain" description="DUSP" evidence="3">
    <location>
        <begin position="727"/>
        <end position="838"/>
    </location>
</feature>
<feature type="region of interest" description="Disordered" evidence="2">
    <location>
        <begin position="30"/>
        <end position="54"/>
    </location>
</feature>
<dbReference type="SUPFAM" id="SSF81383">
    <property type="entry name" value="F-box domain"/>
    <property type="match status" value="1"/>
</dbReference>
<dbReference type="OrthoDB" id="2239923at2759"/>
<feature type="coiled-coil region" evidence="1">
    <location>
        <begin position="478"/>
        <end position="505"/>
    </location>
</feature>
<dbReference type="InterPro" id="IPR035927">
    <property type="entry name" value="DUSP-like_sf"/>
</dbReference>
<evidence type="ECO:0000313" key="5">
    <source>
        <dbReference type="Proteomes" id="UP000716291"/>
    </source>
</evidence>
<keyword evidence="1" id="KW-0175">Coiled coil</keyword>
<sequence length="860" mass="99763">MISETETRYESTIPSKRSFDTVEQDIQSEVSQIDKGKGPVSEGYLSSQHETTNQQFGRISQTEDERQLIEDDVRKDGLLYMDSASYSEDTQILVDMQHKASILQAEMNHTKTEGDETMYETKTKPVETEQEEAEYEIRAEKIERDAGTIEMETEHEQMEAEKVIEKMEIENESIVQEEENEGSLSIRDSPSLHFMSDVSDIMMETYDISLTNMTVTSQEPNKDTQETVTEIQHDAISVKETSVQPEPIQPVDKLRKSKSPSVISHTEDIQSIDDRVNQDIQMEKEKNAQSPVNNTQPMDQFEKTSVDYDFENMEDNYGYDGAELLEGDVQGFIEEKTPAIEPSKRSSGASYRSGDSVLEFNEDVGNAGYANQIVKSEKEQELNKIINELKSSIRSTNQTRAMKLRDIQTEIFNSVIVKIVKEEQKNTTNPIARRTISEFYDRLSESLNHQQKLFKEYQGVSINKQRLNKIASKYKMELLDIQKKRHQVRRKIEEQKESFQKIDEKANVLSSLDDFFSGIKSLRNRIMFTNKQKIEKFNADTILRLTTFLDLSSILQLTLTSKSFCHLMKDEFVFKRLVERDFGITDKNPEESWVKYYKHLKAEKKDQQVKHSNDCPHWLDYPEGTAALLLEIKKILYKSQTQNPSLCHLCQTQPATFLNMHPACHSEACRGCLDKFVDNEEHYSIQLELDTGKLYCFKCKDNQAHRIDETEKGSEILETLNAPNSEQELDLRRKAEHLLYIQELRREEMSLKHYFVEKQWGRIWMLFRTREGSPLPGRITNNKLARNNGTLDPNIRLPMDKYRPSPETHADIISVKLWNYLAKAYGVQGKAYNEDDIVAPEYARLRVYVDDFKKSINLYP</sequence>
<proteinExistence type="predicted"/>
<feature type="region of interest" description="Disordered" evidence="2">
    <location>
        <begin position="112"/>
        <end position="134"/>
    </location>
</feature>
<comment type="caution">
    <text evidence="4">The sequence shown here is derived from an EMBL/GenBank/DDBJ whole genome shotgun (WGS) entry which is preliminary data.</text>
</comment>
<dbReference type="PROSITE" id="PS51283">
    <property type="entry name" value="DUSP"/>
    <property type="match status" value="1"/>
</dbReference>
<dbReference type="EMBL" id="JAANQT010000150">
    <property type="protein sequence ID" value="KAG1313945.1"/>
    <property type="molecule type" value="Genomic_DNA"/>
</dbReference>
<dbReference type="Gene3D" id="3.30.2230.10">
    <property type="entry name" value="DUSP-like"/>
    <property type="match status" value="1"/>
</dbReference>
<protein>
    <recommendedName>
        <fullName evidence="3">DUSP domain-containing protein</fullName>
    </recommendedName>
</protein>
<reference evidence="4" key="1">
    <citation type="journal article" date="2020" name="Microb. Genom.">
        <title>Genetic diversity of clinical and environmental Mucorales isolates obtained from an investigation of mucormycosis cases among solid organ transplant recipients.</title>
        <authorList>
            <person name="Nguyen M.H."/>
            <person name="Kaul D."/>
            <person name="Muto C."/>
            <person name="Cheng S.J."/>
            <person name="Richter R.A."/>
            <person name="Bruno V.M."/>
            <person name="Liu G."/>
            <person name="Beyhan S."/>
            <person name="Sundermann A.J."/>
            <person name="Mounaud S."/>
            <person name="Pasculle A.W."/>
            <person name="Nierman W.C."/>
            <person name="Driscoll E."/>
            <person name="Cumbie R."/>
            <person name="Clancy C.J."/>
            <person name="Dupont C.L."/>
        </authorList>
    </citation>
    <scope>NUCLEOTIDE SEQUENCE</scope>
    <source>
        <strain evidence="4">GL11</strain>
    </source>
</reference>
<accession>A0A9P6XI63</accession>
<evidence type="ECO:0000256" key="1">
    <source>
        <dbReference type="SAM" id="Coils"/>
    </source>
</evidence>
<feature type="compositionally biased region" description="Polar residues" evidence="2">
    <location>
        <begin position="44"/>
        <end position="54"/>
    </location>
</feature>
<keyword evidence="5" id="KW-1185">Reference proteome</keyword>
<evidence type="ECO:0000256" key="2">
    <source>
        <dbReference type="SAM" id="MobiDB-lite"/>
    </source>
</evidence>
<dbReference type="GO" id="GO:0004843">
    <property type="term" value="F:cysteine-type deubiquitinase activity"/>
    <property type="evidence" value="ECO:0007669"/>
    <property type="project" value="InterPro"/>
</dbReference>
<dbReference type="InterPro" id="IPR036047">
    <property type="entry name" value="F-box-like_dom_sf"/>
</dbReference>
<dbReference type="Proteomes" id="UP000716291">
    <property type="component" value="Unassembled WGS sequence"/>
</dbReference>
<dbReference type="AlphaFoldDB" id="A0A9P6XI63"/>
<feature type="compositionally biased region" description="Basic and acidic residues" evidence="2">
    <location>
        <begin position="112"/>
        <end position="127"/>
    </location>
</feature>
<evidence type="ECO:0000313" key="4">
    <source>
        <dbReference type="EMBL" id="KAG1313945.1"/>
    </source>
</evidence>
<gene>
    <name evidence="4" type="ORF">G6F64_001839</name>
</gene>
<dbReference type="SUPFAM" id="SSF143791">
    <property type="entry name" value="DUSP-like"/>
    <property type="match status" value="1"/>
</dbReference>
<evidence type="ECO:0000259" key="3">
    <source>
        <dbReference type="PROSITE" id="PS51283"/>
    </source>
</evidence>
<dbReference type="InterPro" id="IPR006615">
    <property type="entry name" value="Pept_C19_DUSP"/>
</dbReference>
<organism evidence="4 5">
    <name type="scientific">Rhizopus oryzae</name>
    <name type="common">Mucormycosis agent</name>
    <name type="synonym">Rhizopus arrhizus var. delemar</name>
    <dbReference type="NCBI Taxonomy" id="64495"/>
    <lineage>
        <taxon>Eukaryota</taxon>
        <taxon>Fungi</taxon>
        <taxon>Fungi incertae sedis</taxon>
        <taxon>Mucoromycota</taxon>
        <taxon>Mucoromycotina</taxon>
        <taxon>Mucoromycetes</taxon>
        <taxon>Mucorales</taxon>
        <taxon>Mucorineae</taxon>
        <taxon>Rhizopodaceae</taxon>
        <taxon>Rhizopus</taxon>
    </lineage>
</organism>